<dbReference type="InterPro" id="IPR001393">
    <property type="entry name" value="Calsequestrin"/>
</dbReference>
<organism evidence="2 3">
    <name type="scientific">Bos mutus</name>
    <name type="common">wild yak</name>
    <dbReference type="NCBI Taxonomy" id="72004"/>
    <lineage>
        <taxon>Eukaryota</taxon>
        <taxon>Metazoa</taxon>
        <taxon>Chordata</taxon>
        <taxon>Craniata</taxon>
        <taxon>Vertebrata</taxon>
        <taxon>Euteleostomi</taxon>
        <taxon>Mammalia</taxon>
        <taxon>Eutheria</taxon>
        <taxon>Laurasiatheria</taxon>
        <taxon>Artiodactyla</taxon>
        <taxon>Ruminantia</taxon>
        <taxon>Pecora</taxon>
        <taxon>Bovidae</taxon>
        <taxon>Bovinae</taxon>
        <taxon>Bos</taxon>
    </lineage>
</organism>
<gene>
    <name evidence="2" type="ORF">E5288_WYG013786</name>
</gene>
<dbReference type="AlphaFoldDB" id="A0A6B0QUY4"/>
<name>A0A6B0QUY4_9CETA</name>
<proteinExistence type="inferred from homology"/>
<accession>A0A6B0QUY4</accession>
<dbReference type="Proteomes" id="UP000322234">
    <property type="component" value="Unassembled WGS sequence"/>
</dbReference>
<evidence type="ECO:0000313" key="3">
    <source>
        <dbReference type="Proteomes" id="UP000322234"/>
    </source>
</evidence>
<comment type="caution">
    <text evidence="2">The sequence shown here is derived from an EMBL/GenBank/DDBJ whole genome shotgun (WGS) entry which is preliminary data.</text>
</comment>
<comment type="function">
    <text evidence="1">Calsequestrin is a high-capacity, moderate affinity, calcium-binding protein and thus acts as an internal calcium store in muscle.</text>
</comment>
<dbReference type="Pfam" id="PF01216">
    <property type="entry name" value="Calsequestrin"/>
    <property type="match status" value="1"/>
</dbReference>
<comment type="similarity">
    <text evidence="1">Belongs to the calsequestrin family.</text>
</comment>
<sequence>MEMDDEEDLPSAEKLEEWLEDVLEGLAQVGWAGLIGKTETEVSQNQLAQGHKPGGFEFPLRLKEILKVLCGQGQELILKAEQVSQPMKWMAL</sequence>
<dbReference type="EMBL" id="VBQZ03000003">
    <property type="protein sequence ID" value="MXQ80146.1"/>
    <property type="molecule type" value="Genomic_DNA"/>
</dbReference>
<keyword evidence="1" id="KW-0106">Calcium</keyword>
<protein>
    <recommendedName>
        <fullName evidence="1">Calsequestrin</fullName>
    </recommendedName>
</protein>
<evidence type="ECO:0000313" key="2">
    <source>
        <dbReference type="EMBL" id="MXQ80146.1"/>
    </source>
</evidence>
<reference evidence="2" key="1">
    <citation type="submission" date="2019-10" db="EMBL/GenBank/DDBJ databases">
        <title>The sequence and de novo assembly of the wild yak genome.</title>
        <authorList>
            <person name="Liu Y."/>
        </authorList>
    </citation>
    <scope>NUCLEOTIDE SEQUENCE [LARGE SCALE GENOMIC DNA]</scope>
    <source>
        <strain evidence="2">WY2019</strain>
    </source>
</reference>
<evidence type="ECO:0000256" key="1">
    <source>
        <dbReference type="RuleBase" id="RU000648"/>
    </source>
</evidence>
<dbReference type="GO" id="GO:0005509">
    <property type="term" value="F:calcium ion binding"/>
    <property type="evidence" value="ECO:0007669"/>
    <property type="project" value="InterPro"/>
</dbReference>
<keyword evidence="3" id="KW-1185">Reference proteome</keyword>